<dbReference type="KEGG" id="sphi:TS85_01005"/>
<proteinExistence type="predicted"/>
<keyword evidence="2" id="KW-1185">Reference proteome</keyword>
<protein>
    <submittedName>
        <fullName evidence="1">Uncharacterized protein</fullName>
    </submittedName>
</protein>
<reference evidence="1 2" key="1">
    <citation type="journal article" date="2015" name="Int. J. Syst. Evol. Microbiol.">
        <title>Sphingomonas hengshuiensis sp. nov., isolated from lake wetland.</title>
        <authorList>
            <person name="Wei S."/>
            <person name="Wang T."/>
            <person name="Liu H."/>
            <person name="Zhang C."/>
            <person name="Guo J."/>
            <person name="Wang Q."/>
            <person name="Liang K."/>
            <person name="Zhang Z."/>
        </authorList>
    </citation>
    <scope>NUCLEOTIDE SEQUENCE [LARGE SCALE GENOMIC DNA]</scope>
    <source>
        <strain evidence="1 2">WHSC-8</strain>
    </source>
</reference>
<name>A0A7U5BEA0_9SPHN</name>
<accession>A0A7U5BEA0</accession>
<dbReference type="Proteomes" id="UP000032300">
    <property type="component" value="Chromosome"/>
</dbReference>
<reference evidence="1 2" key="2">
    <citation type="submission" date="2015-02" db="EMBL/GenBank/DDBJ databases">
        <title>The complete genome of Sphingomonas hengshuiensis sp. WHSC-8 isolated from soil of Hengshui Lake.</title>
        <authorList>
            <person name="Wei S."/>
            <person name="Guo J."/>
            <person name="Su C."/>
            <person name="Wu R."/>
            <person name="Zhang Z."/>
            <person name="Liang K."/>
            <person name="Li H."/>
            <person name="Wang T."/>
            <person name="Liu H."/>
            <person name="Zhang C."/>
            <person name="Li Z."/>
            <person name="Wang Q."/>
            <person name="Meng J."/>
        </authorList>
    </citation>
    <scope>NUCLEOTIDE SEQUENCE [LARGE SCALE GENOMIC DNA]</scope>
    <source>
        <strain evidence="1 2">WHSC-8</strain>
    </source>
</reference>
<dbReference type="AlphaFoldDB" id="A0A7U5BEA0"/>
<sequence length="59" mass="6875">MRRYNVRDITDRHYRALRVLLATQQAEAHIVVRSKRPWPSRIPLSPHENVGDVEGDAIN</sequence>
<dbReference type="RefSeq" id="WP_044329867.1">
    <property type="nucleotide sequence ID" value="NZ_CP010836.1"/>
</dbReference>
<gene>
    <name evidence="1" type="ORF">TS85_01005</name>
</gene>
<evidence type="ECO:0000313" key="1">
    <source>
        <dbReference type="EMBL" id="AJP70705.1"/>
    </source>
</evidence>
<dbReference type="EMBL" id="CP010836">
    <property type="protein sequence ID" value="AJP70705.1"/>
    <property type="molecule type" value="Genomic_DNA"/>
</dbReference>
<dbReference type="OrthoDB" id="7580805at2"/>
<organism evidence="1 2">
    <name type="scientific">Sphingomonas hengshuiensis</name>
    <dbReference type="NCBI Taxonomy" id="1609977"/>
    <lineage>
        <taxon>Bacteria</taxon>
        <taxon>Pseudomonadati</taxon>
        <taxon>Pseudomonadota</taxon>
        <taxon>Alphaproteobacteria</taxon>
        <taxon>Sphingomonadales</taxon>
        <taxon>Sphingomonadaceae</taxon>
        <taxon>Sphingomonas</taxon>
    </lineage>
</organism>
<evidence type="ECO:0000313" key="2">
    <source>
        <dbReference type="Proteomes" id="UP000032300"/>
    </source>
</evidence>